<name>A0ABV2JAE0_9FIRM</name>
<evidence type="ECO:0000313" key="3">
    <source>
        <dbReference type="Proteomes" id="UP001549162"/>
    </source>
</evidence>
<gene>
    <name evidence="2" type="ORF">ABID14_000384</name>
</gene>
<reference evidence="2 3" key="1">
    <citation type="submission" date="2024-06" db="EMBL/GenBank/DDBJ databases">
        <title>Genomic Encyclopedia of Type Strains, Phase IV (KMG-IV): sequencing the most valuable type-strain genomes for metagenomic binning, comparative biology and taxonomic classification.</title>
        <authorList>
            <person name="Goeker M."/>
        </authorList>
    </citation>
    <scope>NUCLEOTIDE SEQUENCE [LARGE SCALE GENOMIC DNA]</scope>
    <source>
        <strain evidence="2 3">DSM 21460</strain>
    </source>
</reference>
<organism evidence="2 3">
    <name type="scientific">Peptoniphilus olsenii</name>
    <dbReference type="NCBI Taxonomy" id="411570"/>
    <lineage>
        <taxon>Bacteria</taxon>
        <taxon>Bacillati</taxon>
        <taxon>Bacillota</taxon>
        <taxon>Tissierellia</taxon>
        <taxon>Tissierellales</taxon>
        <taxon>Peptoniphilaceae</taxon>
        <taxon>Peptoniphilus</taxon>
    </lineage>
</organism>
<evidence type="ECO:0000256" key="1">
    <source>
        <dbReference type="SAM" id="Phobius"/>
    </source>
</evidence>
<accession>A0ABV2JAE0</accession>
<proteinExistence type="predicted"/>
<keyword evidence="3" id="KW-1185">Reference proteome</keyword>
<feature type="transmembrane region" description="Helical" evidence="1">
    <location>
        <begin position="12"/>
        <end position="39"/>
    </location>
</feature>
<keyword evidence="1" id="KW-0472">Membrane</keyword>
<dbReference type="RefSeq" id="WP_354366761.1">
    <property type="nucleotide sequence ID" value="NZ_JBEPMA010000001.1"/>
</dbReference>
<dbReference type="EMBL" id="JBEPMA010000001">
    <property type="protein sequence ID" value="MET3616764.1"/>
    <property type="molecule type" value="Genomic_DNA"/>
</dbReference>
<dbReference type="Proteomes" id="UP001549162">
    <property type="component" value="Unassembled WGS sequence"/>
</dbReference>
<keyword evidence="1" id="KW-1133">Transmembrane helix</keyword>
<protein>
    <submittedName>
        <fullName evidence="2">Uncharacterized protein</fullName>
    </submittedName>
</protein>
<keyword evidence="1" id="KW-0812">Transmembrane</keyword>
<comment type="caution">
    <text evidence="2">The sequence shown here is derived from an EMBL/GenBank/DDBJ whole genome shotgun (WGS) entry which is preliminary data.</text>
</comment>
<evidence type="ECO:0000313" key="2">
    <source>
        <dbReference type="EMBL" id="MET3616764.1"/>
    </source>
</evidence>
<sequence>MSFKNLNLTIRRIAGLIILATINYLLIVTLIKIACLALYKGTMIIDLLIKSLI</sequence>